<organism evidence="1">
    <name type="scientific">Pedobacter sp. KACC 23697</name>
    <dbReference type="NCBI Taxonomy" id="3149230"/>
    <lineage>
        <taxon>Bacteria</taxon>
        <taxon>Pseudomonadati</taxon>
        <taxon>Bacteroidota</taxon>
        <taxon>Sphingobacteriia</taxon>
        <taxon>Sphingobacteriales</taxon>
        <taxon>Sphingobacteriaceae</taxon>
        <taxon>Pedobacter</taxon>
    </lineage>
</organism>
<evidence type="ECO:0000313" key="1">
    <source>
        <dbReference type="EMBL" id="XBO47814.1"/>
    </source>
</evidence>
<protein>
    <submittedName>
        <fullName evidence="1">Uncharacterized protein</fullName>
    </submittedName>
</protein>
<dbReference type="AlphaFoldDB" id="A0AAU7K6Y8"/>
<dbReference type="EMBL" id="CP157485">
    <property type="protein sequence ID" value="XBO47814.1"/>
    <property type="molecule type" value="Genomic_DNA"/>
</dbReference>
<accession>A0AAU7K6Y8</accession>
<name>A0AAU7K6Y8_9SPHI</name>
<reference evidence="1" key="1">
    <citation type="submission" date="2024-05" db="EMBL/GenBank/DDBJ databases">
        <authorList>
            <person name="Kim S."/>
            <person name="Heo J."/>
            <person name="Choi H."/>
            <person name="Choi Y."/>
            <person name="Kwon S.-W."/>
            <person name="Kim Y."/>
        </authorList>
    </citation>
    <scope>NUCLEOTIDE SEQUENCE</scope>
    <source>
        <strain evidence="1">KACC 23697</strain>
    </source>
</reference>
<sequence length="86" mass="10138">MDKHCTRSIKNQDGSIKPFYLKRNFKYRPNDKFELEIIKSINPFGKTPLSKIWLNRHMVWQGEHPIAADAQKVKVIADPGYQLIRK</sequence>
<proteinExistence type="predicted"/>
<dbReference type="RefSeq" id="WP_406825216.1">
    <property type="nucleotide sequence ID" value="NZ_CP157485.1"/>
</dbReference>
<gene>
    <name evidence="1" type="ORF">ABEG20_21220</name>
</gene>